<keyword evidence="3" id="KW-1185">Reference proteome</keyword>
<name>A0A158PH17_ANGCS</name>
<dbReference type="AlphaFoldDB" id="A0A158PH17"/>
<reference evidence="2 3" key="2">
    <citation type="submission" date="2018-11" db="EMBL/GenBank/DDBJ databases">
        <authorList>
            <consortium name="Pathogen Informatics"/>
        </authorList>
    </citation>
    <scope>NUCLEOTIDE SEQUENCE [LARGE SCALE GENOMIC DNA]</scope>
    <source>
        <strain evidence="2 3">Costa Rica</strain>
    </source>
</reference>
<dbReference type="WBParaSite" id="ACOC_0000591601-mRNA-1">
    <property type="protein sequence ID" value="ACOC_0000591601-mRNA-1"/>
    <property type="gene ID" value="ACOC_0000591601"/>
</dbReference>
<feature type="region of interest" description="Disordered" evidence="1">
    <location>
        <begin position="239"/>
        <end position="260"/>
    </location>
</feature>
<reference evidence="4" key="1">
    <citation type="submission" date="2016-04" db="UniProtKB">
        <authorList>
            <consortium name="WormBaseParasite"/>
        </authorList>
    </citation>
    <scope>IDENTIFICATION</scope>
</reference>
<accession>A0A158PH17</accession>
<feature type="region of interest" description="Disordered" evidence="1">
    <location>
        <begin position="54"/>
        <end position="83"/>
    </location>
</feature>
<feature type="region of interest" description="Disordered" evidence="1">
    <location>
        <begin position="1"/>
        <end position="31"/>
    </location>
</feature>
<evidence type="ECO:0000313" key="4">
    <source>
        <dbReference type="WBParaSite" id="ACOC_0000591601-mRNA-1"/>
    </source>
</evidence>
<sequence>MAKPSTSSEKQSIASEPKPDPIPRTTVPVPFKFSTRKPIVNTFSTKFVEEMIARKKQEEEEETQGSKPKPFKAHAVPKSTYVPTNPRVADQAYVEAIRRRLAGNLRKHFQQALLARKSKSMGDIAGIAARPVPLSTYLPPLKLPEYRRARSAGHRAVKLLTEAKSPPNVKEHTIRTRVSTKVRHSQCAGKENHERLRRQPVPDFQKLHAELEERIKKASHMPVTIPRPFRLTSSETHLHRKCKSSSPPQRRSRNIRRVSRENIVVRPTHSSKIRLEAARKRQERFNMDRNRSERFWEDKRDEMVLNRLKVLSSIGSVGNLNEEIERKTAEKRYLDGPSSRAVQTPAHMPFVRFSRNRSPWWWSCSSMAALACLTP</sequence>
<evidence type="ECO:0000313" key="2">
    <source>
        <dbReference type="EMBL" id="VDM57502.1"/>
    </source>
</evidence>
<gene>
    <name evidence="2" type="ORF">ACOC_LOCUS5917</name>
</gene>
<proteinExistence type="predicted"/>
<evidence type="ECO:0000256" key="1">
    <source>
        <dbReference type="SAM" id="MobiDB-lite"/>
    </source>
</evidence>
<evidence type="ECO:0000313" key="3">
    <source>
        <dbReference type="Proteomes" id="UP000267027"/>
    </source>
</evidence>
<organism evidence="4">
    <name type="scientific">Angiostrongylus costaricensis</name>
    <name type="common">Nematode worm</name>
    <dbReference type="NCBI Taxonomy" id="334426"/>
    <lineage>
        <taxon>Eukaryota</taxon>
        <taxon>Metazoa</taxon>
        <taxon>Ecdysozoa</taxon>
        <taxon>Nematoda</taxon>
        <taxon>Chromadorea</taxon>
        <taxon>Rhabditida</taxon>
        <taxon>Rhabditina</taxon>
        <taxon>Rhabditomorpha</taxon>
        <taxon>Strongyloidea</taxon>
        <taxon>Metastrongylidae</taxon>
        <taxon>Angiostrongylus</taxon>
    </lineage>
</organism>
<feature type="compositionally biased region" description="Polar residues" evidence="1">
    <location>
        <begin position="1"/>
        <end position="14"/>
    </location>
</feature>
<dbReference type="EMBL" id="UYYA01003905">
    <property type="protein sequence ID" value="VDM57502.1"/>
    <property type="molecule type" value="Genomic_DNA"/>
</dbReference>
<dbReference type="Proteomes" id="UP000267027">
    <property type="component" value="Unassembled WGS sequence"/>
</dbReference>
<protein>
    <submittedName>
        <fullName evidence="4">TPX2 domain-containing protein</fullName>
    </submittedName>
</protein>
<dbReference type="OrthoDB" id="2150121at2759"/>